<protein>
    <submittedName>
        <fullName evidence="2">Uncharacterized protein</fullName>
    </submittedName>
</protein>
<reference evidence="2 3" key="1">
    <citation type="submission" date="2018-12" db="EMBL/GenBank/DDBJ databases">
        <authorList>
            <person name="Grouzdev D.S."/>
            <person name="Krutkina M.S."/>
        </authorList>
    </citation>
    <scope>NUCLEOTIDE SEQUENCE [LARGE SCALE GENOMIC DNA]</scope>
    <source>
        <strain evidence="2 3">RmlP026</strain>
    </source>
</reference>
<dbReference type="EMBL" id="QYBB01000010">
    <property type="protein sequence ID" value="RYC31943.1"/>
    <property type="molecule type" value="Genomic_DNA"/>
</dbReference>
<dbReference type="AlphaFoldDB" id="A0A4Q2U5U1"/>
<feature type="region of interest" description="Disordered" evidence="1">
    <location>
        <begin position="1"/>
        <end position="68"/>
    </location>
</feature>
<feature type="compositionally biased region" description="Low complexity" evidence="1">
    <location>
        <begin position="28"/>
        <end position="47"/>
    </location>
</feature>
<name>A0A4Q2U5U1_9HYPH</name>
<gene>
    <name evidence="2" type="ORF">D3273_10970</name>
</gene>
<organism evidence="2 3">
    <name type="scientific">Lichenibacterium minor</name>
    <dbReference type="NCBI Taxonomy" id="2316528"/>
    <lineage>
        <taxon>Bacteria</taxon>
        <taxon>Pseudomonadati</taxon>
        <taxon>Pseudomonadota</taxon>
        <taxon>Alphaproteobacteria</taxon>
        <taxon>Hyphomicrobiales</taxon>
        <taxon>Lichenihabitantaceae</taxon>
        <taxon>Lichenibacterium</taxon>
    </lineage>
</organism>
<comment type="caution">
    <text evidence="2">The sequence shown here is derived from an EMBL/GenBank/DDBJ whole genome shotgun (WGS) entry which is preliminary data.</text>
</comment>
<feature type="compositionally biased region" description="Pro residues" evidence="1">
    <location>
        <begin position="48"/>
        <end position="68"/>
    </location>
</feature>
<evidence type="ECO:0000313" key="2">
    <source>
        <dbReference type="EMBL" id="RYC31943.1"/>
    </source>
</evidence>
<feature type="compositionally biased region" description="Low complexity" evidence="1">
    <location>
        <begin position="1"/>
        <end position="11"/>
    </location>
</feature>
<keyword evidence="3" id="KW-1185">Reference proteome</keyword>
<reference evidence="2 3" key="2">
    <citation type="submission" date="2019-02" db="EMBL/GenBank/DDBJ databases">
        <title>'Lichenibacterium ramalinii' gen. nov. sp. nov., 'Lichenibacterium minor' gen. nov. sp. nov.</title>
        <authorList>
            <person name="Pankratov T."/>
        </authorList>
    </citation>
    <scope>NUCLEOTIDE SEQUENCE [LARGE SCALE GENOMIC DNA]</scope>
    <source>
        <strain evidence="2 3">RmlP026</strain>
    </source>
</reference>
<accession>A0A4Q2U5U1</accession>
<sequence length="68" mass="6416">MTSIADIGAAPDPAPGQPNPVEVPSVEPIGIPQPGPDVIDPGIGIPTGPSPTPPSPGTPGAPISPGPA</sequence>
<evidence type="ECO:0000256" key="1">
    <source>
        <dbReference type="SAM" id="MobiDB-lite"/>
    </source>
</evidence>
<dbReference type="Proteomes" id="UP000290759">
    <property type="component" value="Unassembled WGS sequence"/>
</dbReference>
<evidence type="ECO:0000313" key="3">
    <source>
        <dbReference type="Proteomes" id="UP000290759"/>
    </source>
</evidence>
<proteinExistence type="predicted"/>
<dbReference type="RefSeq" id="WP_129226427.1">
    <property type="nucleotide sequence ID" value="NZ_QYBB01000010.1"/>
</dbReference>